<name>A0A2P2R246_RHIMU</name>
<proteinExistence type="predicted"/>
<protein>
    <submittedName>
        <fullName evidence="1">Uncharacterized protein</fullName>
    </submittedName>
</protein>
<evidence type="ECO:0000313" key="1">
    <source>
        <dbReference type="EMBL" id="MBX73251.1"/>
    </source>
</evidence>
<dbReference type="EMBL" id="GGEC01092767">
    <property type="protein sequence ID" value="MBX73251.1"/>
    <property type="molecule type" value="Transcribed_RNA"/>
</dbReference>
<sequence>MFPGWIRQFCSIKQSDKGFVRNQLFFWSRQWSKYAFYYVD</sequence>
<reference evidence="1" key="1">
    <citation type="submission" date="2018-02" db="EMBL/GenBank/DDBJ databases">
        <title>Rhizophora mucronata_Transcriptome.</title>
        <authorList>
            <person name="Meera S.P."/>
            <person name="Sreeshan A."/>
            <person name="Augustine A."/>
        </authorList>
    </citation>
    <scope>NUCLEOTIDE SEQUENCE</scope>
    <source>
        <tissue evidence="1">Leaf</tissue>
    </source>
</reference>
<dbReference type="AlphaFoldDB" id="A0A2P2R246"/>
<organism evidence="1">
    <name type="scientific">Rhizophora mucronata</name>
    <name type="common">Asiatic mangrove</name>
    <dbReference type="NCBI Taxonomy" id="61149"/>
    <lineage>
        <taxon>Eukaryota</taxon>
        <taxon>Viridiplantae</taxon>
        <taxon>Streptophyta</taxon>
        <taxon>Embryophyta</taxon>
        <taxon>Tracheophyta</taxon>
        <taxon>Spermatophyta</taxon>
        <taxon>Magnoliopsida</taxon>
        <taxon>eudicotyledons</taxon>
        <taxon>Gunneridae</taxon>
        <taxon>Pentapetalae</taxon>
        <taxon>rosids</taxon>
        <taxon>fabids</taxon>
        <taxon>Malpighiales</taxon>
        <taxon>Rhizophoraceae</taxon>
        <taxon>Rhizophora</taxon>
    </lineage>
</organism>
<accession>A0A2P2R246</accession>